<gene>
    <name evidence="1" type="ORF">Q73A0000_01725</name>
</gene>
<reference evidence="1 2" key="1">
    <citation type="submission" date="2019-05" db="EMBL/GenBank/DDBJ databases">
        <title>Chryseobacterium sp. isolated from King George Island, maritime Antarctica.</title>
        <authorList>
            <person name="Peng X."/>
        </authorList>
    </citation>
    <scope>NUCLEOTIDE SEQUENCE [LARGE SCALE GENOMIC DNA]</scope>
    <source>
        <strain evidence="1 2">7-3A</strain>
    </source>
</reference>
<name>A0A7M2Y4W7_9FLAO</name>
<dbReference type="InterPro" id="IPR053865">
    <property type="entry name" value="DUF6934"/>
</dbReference>
<keyword evidence="2" id="KW-1185">Reference proteome</keyword>
<evidence type="ECO:0000313" key="1">
    <source>
        <dbReference type="EMBL" id="QOW09160.1"/>
    </source>
</evidence>
<dbReference type="RefSeq" id="WP_193812372.1">
    <property type="nucleotide sequence ID" value="NZ_CP040442.1"/>
</dbReference>
<evidence type="ECO:0000313" key="2">
    <source>
        <dbReference type="Proteomes" id="UP000594195"/>
    </source>
</evidence>
<organism evidence="1 2">
    <name type="scientific">Kaistella flava</name>
    <name type="common">ex Peng et al. 2021</name>
    <dbReference type="NCBI Taxonomy" id="2038776"/>
    <lineage>
        <taxon>Bacteria</taxon>
        <taxon>Pseudomonadati</taxon>
        <taxon>Bacteroidota</taxon>
        <taxon>Flavobacteriia</taxon>
        <taxon>Flavobacteriales</taxon>
        <taxon>Weeksellaceae</taxon>
        <taxon>Chryseobacterium group</taxon>
        <taxon>Kaistella</taxon>
    </lineage>
</organism>
<sequence>MRVEKYHLKTESTFTRFEFVSEGPKGAIRKLIEFQETTNSQIFNLAFGDYDPQTKEINDLAVSDNGDTEKILGTVVSALYVFLNEFPDVYVYAAGSTKARTRLYRMGITKFYEQMKNDFYLYGQIGDEFPDFEIGIDYEGFLAQRKFKKKEL</sequence>
<accession>A0A7M2Y4W7</accession>
<dbReference type="EMBL" id="CP040442">
    <property type="protein sequence ID" value="QOW09160.1"/>
    <property type="molecule type" value="Genomic_DNA"/>
</dbReference>
<dbReference type="AlphaFoldDB" id="A0A7M2Y4W7"/>
<protein>
    <submittedName>
        <fullName evidence="1">Uncharacterized protein</fullName>
    </submittedName>
</protein>
<proteinExistence type="predicted"/>
<dbReference type="Pfam" id="PF22028">
    <property type="entry name" value="DUF6934"/>
    <property type="match status" value="1"/>
</dbReference>
<dbReference type="KEGG" id="kfa:Q73A0000_01725"/>
<dbReference type="Proteomes" id="UP000594195">
    <property type="component" value="Chromosome"/>
</dbReference>